<proteinExistence type="predicted"/>
<accession>A0A6M3X5M1</accession>
<dbReference type="InterPro" id="IPR041657">
    <property type="entry name" value="HTH_17"/>
</dbReference>
<dbReference type="EMBL" id="MT143937">
    <property type="protein sequence ID" value="QJH92998.1"/>
    <property type="molecule type" value="Genomic_DNA"/>
</dbReference>
<reference evidence="3" key="1">
    <citation type="submission" date="2020-03" db="EMBL/GenBank/DDBJ databases">
        <title>The deep terrestrial virosphere.</title>
        <authorList>
            <person name="Holmfeldt K."/>
            <person name="Nilsson E."/>
            <person name="Simone D."/>
            <person name="Lopez-Fernandez M."/>
            <person name="Wu X."/>
            <person name="de Brujin I."/>
            <person name="Lundin D."/>
            <person name="Andersson A."/>
            <person name="Bertilsson S."/>
            <person name="Dopson M."/>
        </authorList>
    </citation>
    <scope>NUCLEOTIDE SEQUENCE</scope>
    <source>
        <strain evidence="2">MM171A02306</strain>
        <strain evidence="3">MM171B02484</strain>
    </source>
</reference>
<dbReference type="InterPro" id="IPR010093">
    <property type="entry name" value="SinI_DNA-bd"/>
</dbReference>
<dbReference type="GO" id="GO:0003677">
    <property type="term" value="F:DNA binding"/>
    <property type="evidence" value="ECO:0007669"/>
    <property type="project" value="InterPro"/>
</dbReference>
<evidence type="ECO:0000313" key="3">
    <source>
        <dbReference type="EMBL" id="QJH92998.1"/>
    </source>
</evidence>
<dbReference type="AlphaFoldDB" id="A0A6M3X5M1"/>
<organism evidence="3">
    <name type="scientific">viral metagenome</name>
    <dbReference type="NCBI Taxonomy" id="1070528"/>
    <lineage>
        <taxon>unclassified sequences</taxon>
        <taxon>metagenomes</taxon>
        <taxon>organismal metagenomes</taxon>
    </lineage>
</organism>
<sequence>MSESVTILTTNEVAEMLRLHPMTVCKYAARGEIPCIQLGRLYRFREEDIKNWLNQRKNVDEASE</sequence>
<evidence type="ECO:0000313" key="2">
    <source>
        <dbReference type="EMBL" id="QJH92849.1"/>
    </source>
</evidence>
<name>A0A6M3X5M1_9ZZZZ</name>
<protein>
    <submittedName>
        <fullName evidence="3">Putative DNA binding, helix-turn-helix domain containing protein</fullName>
    </submittedName>
</protein>
<gene>
    <name evidence="2" type="ORF">MM171A02306_0016</name>
    <name evidence="3" type="ORF">MM171B02484_0014</name>
</gene>
<dbReference type="EMBL" id="MT143925">
    <property type="protein sequence ID" value="QJH92849.1"/>
    <property type="molecule type" value="Genomic_DNA"/>
</dbReference>
<dbReference type="SUPFAM" id="SSF46955">
    <property type="entry name" value="Putative DNA-binding domain"/>
    <property type="match status" value="1"/>
</dbReference>
<dbReference type="InterPro" id="IPR036388">
    <property type="entry name" value="WH-like_DNA-bd_sf"/>
</dbReference>
<dbReference type="InterPro" id="IPR009061">
    <property type="entry name" value="DNA-bd_dom_put_sf"/>
</dbReference>
<feature type="domain" description="Helix-turn-helix" evidence="1">
    <location>
        <begin position="8"/>
        <end position="56"/>
    </location>
</feature>
<evidence type="ECO:0000259" key="1">
    <source>
        <dbReference type="Pfam" id="PF12728"/>
    </source>
</evidence>
<dbReference type="Pfam" id="PF12728">
    <property type="entry name" value="HTH_17"/>
    <property type="match status" value="1"/>
</dbReference>
<dbReference type="NCBIfam" id="TIGR01764">
    <property type="entry name" value="excise"/>
    <property type="match status" value="1"/>
</dbReference>
<dbReference type="Gene3D" id="1.10.10.10">
    <property type="entry name" value="Winged helix-like DNA-binding domain superfamily/Winged helix DNA-binding domain"/>
    <property type="match status" value="1"/>
</dbReference>